<evidence type="ECO:0000256" key="9">
    <source>
        <dbReference type="ARBA" id="ARBA00045808"/>
    </source>
</evidence>
<comment type="function">
    <text evidence="7">Accessory protein for the calcitonin gene-related peptide (CGRP) receptor. It modulates CGRP responsiveness in a variety of tissues.</text>
</comment>
<organism evidence="12 13">
    <name type="scientific">Gekko japonicus</name>
    <name type="common">Schlegel's Japanese gecko</name>
    <dbReference type="NCBI Taxonomy" id="146911"/>
    <lineage>
        <taxon>Eukaryota</taxon>
        <taxon>Metazoa</taxon>
        <taxon>Chordata</taxon>
        <taxon>Craniata</taxon>
        <taxon>Vertebrata</taxon>
        <taxon>Euteleostomi</taxon>
        <taxon>Lepidosauria</taxon>
        <taxon>Squamata</taxon>
        <taxon>Bifurcata</taxon>
        <taxon>Gekkota</taxon>
        <taxon>Gekkonidae</taxon>
        <taxon>Gekkoninae</taxon>
        <taxon>Gekko</taxon>
    </lineage>
</organism>
<dbReference type="SUPFAM" id="SSF47819">
    <property type="entry name" value="HRDC-like"/>
    <property type="match status" value="1"/>
</dbReference>
<gene>
    <name evidence="13" type="primary">CRCP</name>
</gene>
<feature type="region of interest" description="Disordered" evidence="10">
    <location>
        <begin position="81"/>
        <end position="135"/>
    </location>
</feature>
<dbReference type="PANTHER" id="PTHR15561">
    <property type="entry name" value="CALCITONIN GENE-RELATED PEPTIDE-RECEPTOR COMPONENT PROTEIN"/>
    <property type="match status" value="1"/>
</dbReference>
<keyword evidence="4 13" id="KW-0240">DNA-directed RNA polymerase</keyword>
<evidence type="ECO:0000256" key="1">
    <source>
        <dbReference type="ARBA" id="ARBA00004123"/>
    </source>
</evidence>
<keyword evidence="12" id="KW-1185">Reference proteome</keyword>
<comment type="subcellular location">
    <subcellularLocation>
        <location evidence="1">Nucleus</location>
    </subcellularLocation>
</comment>
<feature type="compositionally biased region" description="Basic and acidic residues" evidence="10">
    <location>
        <begin position="83"/>
        <end position="102"/>
    </location>
</feature>
<dbReference type="GeneID" id="107112498"/>
<dbReference type="SMART" id="SM00657">
    <property type="entry name" value="RPOL4c"/>
    <property type="match status" value="1"/>
</dbReference>
<evidence type="ECO:0000256" key="5">
    <source>
        <dbReference type="ARBA" id="ARBA00023163"/>
    </source>
</evidence>
<dbReference type="Pfam" id="PF03874">
    <property type="entry name" value="RNA_pol_Rpb4"/>
    <property type="match status" value="1"/>
</dbReference>
<proteinExistence type="inferred from homology"/>
<comment type="subunit">
    <text evidence="8">Component of the RNA polymerase III complex consisting of 17 subunits: a ten-subunit horseshoe-shaped catalytic core composed of POLR3A/RPC1, POLR3B/RPC2, POLR1C/RPAC1, POLR1D/RPAC2, POLR3K/RPC10, POLR2E/RPABC1, POLR2F/RPABC2, POLR2H/RPABC3, POLR2K/RPABC4 and POLR2L/RPABC5; a mobile stalk composed of two subunits POLR3H/RPC8 and CRCP/RPC9, protruding from the core and functioning primarily in transcription initiation; and additional subunits homologous to general transcription factors of the RNA polymerase II machinery, POLR3C/RPC3-POLR3F/RPC6-POLR3G/RPC7 heterotrimer required for transcription initiation and POLR3D/RPC4-POLR3E/RPC5 heterodimer involved in both transcription initiation and termination.</text>
</comment>
<protein>
    <recommendedName>
        <fullName evidence="3">DNA-directed RNA polymerase III subunit RPC9</fullName>
    </recommendedName>
</protein>
<name>A0ABM1K5Z5_GEKJA</name>
<evidence type="ECO:0000313" key="13">
    <source>
        <dbReference type="RefSeq" id="XP_015269132.1"/>
    </source>
</evidence>
<keyword evidence="5" id="KW-0804">Transcription</keyword>
<comment type="function">
    <text evidence="9">DNA-dependent RNA polymerase catalyzes the transcription of DNA into RNA using the four ribonucleoside triphosphates as substrates. Specific peripheric component of RNA polymerase III (Pol III) which synthesizes small non-coding RNAs including 5S rRNA, snRNAs, tRNAs and miRNAs from at least 500 distinct genomic loci. With POLR3H/RPC8 forms a mobile stalk that protrudes from Pol III core and functions primarily in transcription initiation. Pol III plays a key role in sensing and limiting infection by intracellular bacteria and DNA viruses. Acts as nuclear and cytosolic DNA sensor involved in innate immune response. Can sense non-self dsDNA that serves as template for transcription into dsRNA. The non-self RNA polymerase III transcripts, such as Epstein-Barr virus-encoded RNAs (EBERs) induce type I interferon and NF-kappa-B through the RIG-I pathway.</text>
</comment>
<evidence type="ECO:0000256" key="3">
    <source>
        <dbReference type="ARBA" id="ARBA00016672"/>
    </source>
</evidence>
<reference evidence="13" key="1">
    <citation type="submission" date="2025-08" db="UniProtKB">
        <authorList>
            <consortium name="RefSeq"/>
        </authorList>
    </citation>
    <scope>IDENTIFICATION</scope>
</reference>
<sequence>MDYLQRKDGNAALLSNYEVYKLLTDLKQQRWETGKSKHSSGQQNLNTIMYETLKYISKTPCKYQSPEIVTDFLLAVKNHKLTKPCDPRTDPCRGQKEPERNSGELPFRPQSGRVFHTTSQSGKATASQPQACDCR</sequence>
<dbReference type="InterPro" id="IPR038324">
    <property type="entry name" value="Rpb4/RPC9_sf"/>
</dbReference>
<evidence type="ECO:0000256" key="7">
    <source>
        <dbReference type="ARBA" id="ARBA00043924"/>
    </source>
</evidence>
<evidence type="ECO:0000313" key="12">
    <source>
        <dbReference type="Proteomes" id="UP000694871"/>
    </source>
</evidence>
<dbReference type="InterPro" id="IPR038846">
    <property type="entry name" value="RPC9"/>
</dbReference>
<dbReference type="GO" id="GO:0000428">
    <property type="term" value="C:DNA-directed RNA polymerase complex"/>
    <property type="evidence" value="ECO:0007669"/>
    <property type="project" value="UniProtKB-KW"/>
</dbReference>
<evidence type="ECO:0000256" key="6">
    <source>
        <dbReference type="ARBA" id="ARBA00023242"/>
    </source>
</evidence>
<evidence type="ECO:0000259" key="11">
    <source>
        <dbReference type="SMART" id="SM00657"/>
    </source>
</evidence>
<evidence type="ECO:0000256" key="10">
    <source>
        <dbReference type="SAM" id="MobiDB-lite"/>
    </source>
</evidence>
<accession>A0ABM1K5Z5</accession>
<evidence type="ECO:0000256" key="2">
    <source>
        <dbReference type="ARBA" id="ARBA00006898"/>
    </source>
</evidence>
<dbReference type="Proteomes" id="UP000694871">
    <property type="component" value="Unplaced"/>
</dbReference>
<comment type="similarity">
    <text evidence="2">Belongs to the eukaryotic RPC9 RNA polymerase subunit family.</text>
</comment>
<evidence type="ECO:0000256" key="8">
    <source>
        <dbReference type="ARBA" id="ARBA00044007"/>
    </source>
</evidence>
<feature type="compositionally biased region" description="Polar residues" evidence="10">
    <location>
        <begin position="116"/>
        <end position="135"/>
    </location>
</feature>
<evidence type="ECO:0000256" key="4">
    <source>
        <dbReference type="ARBA" id="ARBA00022478"/>
    </source>
</evidence>
<dbReference type="InterPro" id="IPR006590">
    <property type="entry name" value="RNA_pol_Rpb4/RPC9_core"/>
</dbReference>
<dbReference type="InterPro" id="IPR005574">
    <property type="entry name" value="Rpb4/RPC9"/>
</dbReference>
<dbReference type="Gene3D" id="1.20.1250.40">
    <property type="match status" value="1"/>
</dbReference>
<dbReference type="RefSeq" id="XP_015269132.1">
    <property type="nucleotide sequence ID" value="XM_015413646.1"/>
</dbReference>
<keyword evidence="6" id="KW-0539">Nucleus</keyword>
<dbReference type="PANTHER" id="PTHR15561:SF0">
    <property type="entry name" value="DNA-DIRECTED RNA POLYMERASE III SUBUNIT RPC9"/>
    <property type="match status" value="1"/>
</dbReference>
<feature type="domain" description="RNA polymerase Rpb4/RPC9 core" evidence="11">
    <location>
        <begin position="4"/>
        <end position="99"/>
    </location>
</feature>
<dbReference type="InterPro" id="IPR010997">
    <property type="entry name" value="HRDC-like_sf"/>
</dbReference>